<comment type="similarity">
    <text evidence="1">Belongs to the short-chain dehydrogenases/reductases (SDR) family.</text>
</comment>
<dbReference type="GO" id="GO:0047936">
    <property type="term" value="F:glucose 1-dehydrogenase [NAD(P)+] activity"/>
    <property type="evidence" value="ECO:0007669"/>
    <property type="project" value="UniProtKB-EC"/>
</dbReference>
<dbReference type="EC" id="1.1.1.47" evidence="2"/>
<reference evidence="2 3" key="1">
    <citation type="submission" date="2023-02" db="EMBL/GenBank/DDBJ databases">
        <title>Devosia algicola sp. nov., isolated from the phycosphere of marine algae.</title>
        <authorList>
            <person name="Kim J.M."/>
            <person name="Lee J.K."/>
            <person name="Choi B.J."/>
            <person name="Bayburt H."/>
            <person name="Jeon C.O."/>
        </authorList>
    </citation>
    <scope>NUCLEOTIDE SEQUENCE [LARGE SCALE GENOMIC DNA]</scope>
    <source>
        <strain evidence="2 3">G20-9</strain>
    </source>
</reference>
<dbReference type="Gene3D" id="3.40.50.720">
    <property type="entry name" value="NAD(P)-binding Rossmann-like Domain"/>
    <property type="match status" value="1"/>
</dbReference>
<dbReference type="InterPro" id="IPR050259">
    <property type="entry name" value="SDR"/>
</dbReference>
<dbReference type="RefSeq" id="WP_282219069.1">
    <property type="nucleotide sequence ID" value="NZ_CP118246.1"/>
</dbReference>
<dbReference type="SUPFAM" id="SSF51735">
    <property type="entry name" value="NAD(P)-binding Rossmann-fold domains"/>
    <property type="match status" value="1"/>
</dbReference>
<dbReference type="InterPro" id="IPR036291">
    <property type="entry name" value="NAD(P)-bd_dom_sf"/>
</dbReference>
<proteinExistence type="inferred from homology"/>
<sequence>MLAVDLDGKRALVTGANSGIGEAIALQLAEAGADVVVNFLFHPEAAEAVCNKISALGRRAFAVQSDVSDPEQVASMFTRMDTEWGGIDILVNNAGIDGHPALAWQGKTTDWTKVLQVNLFGAYYCCREALDRMVAHGQGAILNMSSVHEVIPWSGYSAYTASKAGLSMMTKTLAQEAAPHGVRVLALAPGAIKTAINQNVWSNPDGLADLNQKIPLGRMGEAAEIAKMATVLMSDLASYATGSTIFVDGGMIDFADFAHGG</sequence>
<dbReference type="PANTHER" id="PTHR42879:SF2">
    <property type="entry name" value="3-OXOACYL-[ACYL-CARRIER-PROTEIN] REDUCTASE FABG"/>
    <property type="match status" value="1"/>
</dbReference>
<keyword evidence="2" id="KW-0560">Oxidoreductase</keyword>
<dbReference type="NCBIfam" id="NF009466">
    <property type="entry name" value="PRK12826.1-2"/>
    <property type="match status" value="1"/>
</dbReference>
<dbReference type="PRINTS" id="PR00080">
    <property type="entry name" value="SDRFAMILY"/>
</dbReference>
<organism evidence="2 3">
    <name type="scientific">Devosia algicola</name>
    <dbReference type="NCBI Taxonomy" id="3026418"/>
    <lineage>
        <taxon>Bacteria</taxon>
        <taxon>Pseudomonadati</taxon>
        <taxon>Pseudomonadota</taxon>
        <taxon>Alphaproteobacteria</taxon>
        <taxon>Hyphomicrobiales</taxon>
        <taxon>Devosiaceae</taxon>
        <taxon>Devosia</taxon>
    </lineage>
</organism>
<protein>
    <submittedName>
        <fullName evidence="2">Glucose 1-dehydrogenase</fullName>
        <ecNumber evidence="2">1.1.1.47</ecNumber>
    </submittedName>
</protein>
<dbReference type="EMBL" id="CP118246">
    <property type="protein sequence ID" value="WDR02667.1"/>
    <property type="molecule type" value="Genomic_DNA"/>
</dbReference>
<dbReference type="PANTHER" id="PTHR42879">
    <property type="entry name" value="3-OXOACYL-(ACYL-CARRIER-PROTEIN) REDUCTASE"/>
    <property type="match status" value="1"/>
</dbReference>
<name>A0ABY7YNA8_9HYPH</name>
<gene>
    <name evidence="2" type="ORF">PSQ19_19190</name>
</gene>
<evidence type="ECO:0000256" key="1">
    <source>
        <dbReference type="ARBA" id="ARBA00006484"/>
    </source>
</evidence>
<dbReference type="PRINTS" id="PR00081">
    <property type="entry name" value="GDHRDH"/>
</dbReference>
<dbReference type="Proteomes" id="UP001220530">
    <property type="component" value="Chromosome"/>
</dbReference>
<evidence type="ECO:0000313" key="3">
    <source>
        <dbReference type="Proteomes" id="UP001220530"/>
    </source>
</evidence>
<dbReference type="NCBIfam" id="NF005559">
    <property type="entry name" value="PRK07231.1"/>
    <property type="match status" value="1"/>
</dbReference>
<dbReference type="Pfam" id="PF13561">
    <property type="entry name" value="adh_short_C2"/>
    <property type="match status" value="1"/>
</dbReference>
<keyword evidence="3" id="KW-1185">Reference proteome</keyword>
<accession>A0ABY7YNA8</accession>
<dbReference type="InterPro" id="IPR002347">
    <property type="entry name" value="SDR_fam"/>
</dbReference>
<dbReference type="InterPro" id="IPR020904">
    <property type="entry name" value="Sc_DH/Rdtase_CS"/>
</dbReference>
<dbReference type="PROSITE" id="PS00061">
    <property type="entry name" value="ADH_SHORT"/>
    <property type="match status" value="1"/>
</dbReference>
<evidence type="ECO:0000313" key="2">
    <source>
        <dbReference type="EMBL" id="WDR02667.1"/>
    </source>
</evidence>